<dbReference type="Pfam" id="PF23588">
    <property type="entry name" value="HTH_CHD1_Hrp3"/>
    <property type="match status" value="1"/>
</dbReference>
<reference evidence="2" key="1">
    <citation type="journal article" date="2020" name="Stud. Mycol.">
        <title>101 Dothideomycetes genomes: a test case for predicting lifestyles and emergence of pathogens.</title>
        <authorList>
            <person name="Haridas S."/>
            <person name="Albert R."/>
            <person name="Binder M."/>
            <person name="Bloem J."/>
            <person name="Labutti K."/>
            <person name="Salamov A."/>
            <person name="Andreopoulos B."/>
            <person name="Baker S."/>
            <person name="Barry K."/>
            <person name="Bills G."/>
            <person name="Bluhm B."/>
            <person name="Cannon C."/>
            <person name="Castanera R."/>
            <person name="Culley D."/>
            <person name="Daum C."/>
            <person name="Ezra D."/>
            <person name="Gonzalez J."/>
            <person name="Henrissat B."/>
            <person name="Kuo A."/>
            <person name="Liang C."/>
            <person name="Lipzen A."/>
            <person name="Lutzoni F."/>
            <person name="Magnuson J."/>
            <person name="Mondo S."/>
            <person name="Nolan M."/>
            <person name="Ohm R."/>
            <person name="Pangilinan J."/>
            <person name="Park H.-J."/>
            <person name="Ramirez L."/>
            <person name="Alfaro M."/>
            <person name="Sun H."/>
            <person name="Tritt A."/>
            <person name="Yoshinaga Y."/>
            <person name="Zwiers L.-H."/>
            <person name="Turgeon B."/>
            <person name="Goodwin S."/>
            <person name="Spatafora J."/>
            <person name="Crous P."/>
            <person name="Grigoriev I."/>
        </authorList>
    </citation>
    <scope>NUCLEOTIDE SEQUENCE</scope>
    <source>
        <strain evidence="2">CBS 480.64</strain>
    </source>
</reference>
<dbReference type="InterPro" id="IPR056302">
    <property type="entry name" value="CHD1-2/Hrp3_HTH"/>
</dbReference>
<gene>
    <name evidence="2" type="ORF">K470DRAFT_267997</name>
</gene>
<evidence type="ECO:0000259" key="1">
    <source>
        <dbReference type="Pfam" id="PF23588"/>
    </source>
</evidence>
<feature type="domain" description="ATP-dependent helicase CHD1-2/hrp3 HTH" evidence="1">
    <location>
        <begin position="16"/>
        <end position="99"/>
    </location>
</feature>
<name>A0A6A7C7W1_9PEZI</name>
<keyword evidence="3" id="KW-1185">Reference proteome</keyword>
<evidence type="ECO:0000313" key="3">
    <source>
        <dbReference type="Proteomes" id="UP000799421"/>
    </source>
</evidence>
<dbReference type="EMBL" id="MU005960">
    <property type="protein sequence ID" value="KAF2863574.1"/>
    <property type="molecule type" value="Genomic_DNA"/>
</dbReference>
<accession>A0A6A7C7W1</accession>
<evidence type="ECO:0000313" key="2">
    <source>
        <dbReference type="EMBL" id="KAF2863574.1"/>
    </source>
</evidence>
<dbReference type="Proteomes" id="UP000799421">
    <property type="component" value="Unassembled WGS sequence"/>
</dbReference>
<dbReference type="OrthoDB" id="5857104at2759"/>
<dbReference type="AlphaFoldDB" id="A0A6A7C7W1"/>
<proteinExistence type="predicted"/>
<dbReference type="Gene3D" id="1.10.10.60">
    <property type="entry name" value="Homeodomain-like"/>
    <property type="match status" value="1"/>
</dbReference>
<organism evidence="2 3">
    <name type="scientific">Piedraia hortae CBS 480.64</name>
    <dbReference type="NCBI Taxonomy" id="1314780"/>
    <lineage>
        <taxon>Eukaryota</taxon>
        <taxon>Fungi</taxon>
        <taxon>Dikarya</taxon>
        <taxon>Ascomycota</taxon>
        <taxon>Pezizomycotina</taxon>
        <taxon>Dothideomycetes</taxon>
        <taxon>Dothideomycetidae</taxon>
        <taxon>Capnodiales</taxon>
        <taxon>Piedraiaceae</taxon>
        <taxon>Piedraia</taxon>
    </lineage>
</organism>
<protein>
    <recommendedName>
        <fullName evidence="1">ATP-dependent helicase CHD1-2/hrp3 HTH domain-containing protein</fullName>
    </recommendedName>
</protein>
<sequence length="197" mass="22784">MSLTCDEIAKCTHWRDFRIPERAMTTDWSVCWGAVEDSKFLVGIQRHGFGAWSEIRDDEELGLQELIFLEKPQENGKEAKTPGSGHLARRAVHLVGVIRAAKETASVEDKVLRSRRARVKPLPRKPVPKKRRIPVTERFESVKEVLDNHKESEMKESGIRRMQMQLKCMKAIGGYIERTMREGDPRCWRNQCGNDRQ</sequence>